<evidence type="ECO:0000313" key="2">
    <source>
        <dbReference type="EMBL" id="RBQ07596.1"/>
    </source>
</evidence>
<protein>
    <submittedName>
        <fullName evidence="2">Uncharacterized protein</fullName>
    </submittedName>
</protein>
<dbReference type="EMBL" id="QNQU01000008">
    <property type="protein sequence ID" value="RBQ07596.1"/>
    <property type="molecule type" value="Genomic_DNA"/>
</dbReference>
<feature type="signal peptide" evidence="1">
    <location>
        <begin position="1"/>
        <end position="23"/>
    </location>
</feature>
<accession>A0A366L173</accession>
<organism evidence="2 3">
    <name type="scientific">Pedobacter miscanthi</name>
    <dbReference type="NCBI Taxonomy" id="2259170"/>
    <lineage>
        <taxon>Bacteria</taxon>
        <taxon>Pseudomonadati</taxon>
        <taxon>Bacteroidota</taxon>
        <taxon>Sphingobacteriia</taxon>
        <taxon>Sphingobacteriales</taxon>
        <taxon>Sphingobacteriaceae</taxon>
        <taxon>Pedobacter</taxon>
    </lineage>
</organism>
<proteinExistence type="predicted"/>
<dbReference type="Proteomes" id="UP000252081">
    <property type="component" value="Unassembled WGS sequence"/>
</dbReference>
<gene>
    <name evidence="2" type="ORF">DRW42_10430</name>
</gene>
<keyword evidence="3" id="KW-1185">Reference proteome</keyword>
<evidence type="ECO:0000256" key="1">
    <source>
        <dbReference type="SAM" id="SignalP"/>
    </source>
</evidence>
<feature type="chain" id="PRO_5016925020" evidence="1">
    <location>
        <begin position="24"/>
        <end position="103"/>
    </location>
</feature>
<name>A0A366L173_9SPHI</name>
<keyword evidence="1" id="KW-0732">Signal</keyword>
<comment type="caution">
    <text evidence="2">The sequence shown here is derived from an EMBL/GenBank/DDBJ whole genome shotgun (WGS) entry which is preliminary data.</text>
</comment>
<dbReference type="AlphaFoldDB" id="A0A366L173"/>
<evidence type="ECO:0000313" key="3">
    <source>
        <dbReference type="Proteomes" id="UP000252081"/>
    </source>
</evidence>
<dbReference type="OrthoDB" id="768099at2"/>
<sequence>MKSRKLMLSLVALVGFGSFVTLNAFKNVSKTPTVYQYLSSSSDEEDLHNINNWEEVDGSTPGCGTSGNLVCRYSFEGNISEFEEFIEDKTPVFLTDNALTKKP</sequence>
<dbReference type="RefSeq" id="WP_113948770.1">
    <property type="nucleotide sequence ID" value="NZ_QNQU01000008.1"/>
</dbReference>
<reference evidence="2 3" key="1">
    <citation type="submission" date="2018-07" db="EMBL/GenBank/DDBJ databases">
        <title>A draft genome of a endophytic bacteria, a new species of Pedobacter.</title>
        <authorList>
            <person name="Zhang Z.D."/>
            <person name="Chen Z.J."/>
        </authorList>
    </citation>
    <scope>NUCLEOTIDE SEQUENCE [LARGE SCALE GENOMIC DNA]</scope>
    <source>
        <strain evidence="2 3">RS10</strain>
    </source>
</reference>